<accession>A0ABT1G4G8</accession>
<dbReference type="CDD" id="cd00093">
    <property type="entry name" value="HTH_XRE"/>
    <property type="match status" value="1"/>
</dbReference>
<dbReference type="PROSITE" id="PS50943">
    <property type="entry name" value="HTH_CROC1"/>
    <property type="match status" value="1"/>
</dbReference>
<dbReference type="InterPro" id="IPR052345">
    <property type="entry name" value="Rad_response_metalloprotease"/>
</dbReference>
<feature type="domain" description="HTH cro/C1-type" evidence="2">
    <location>
        <begin position="18"/>
        <end position="62"/>
    </location>
</feature>
<comment type="caution">
    <text evidence="3">The sequence shown here is derived from an EMBL/GenBank/DDBJ whole genome shotgun (WGS) entry which is preliminary data.</text>
</comment>
<sequence length="350" mass="37424">METIATRVKAALSASPETQKSLAAKVGMQPDQMSRALSGKRGFAAGELADIADTLGQDLHYLITGEPDPHAIVLAARHTYNPDTAERTVPSEEADRAELEKIRLALIQAELAPAPELPTSVDALADKLGADFASNFIDRVEALGAMVIRTNDLGTDWSISLPGTPVIAVKATPNWFRQNWSIAHELGHLVLRHDGRTTNDEERAANAFAAELLLPRSLLDTVTWDSATAADVAAFLWRYGVSTHALRNRLVNEGITTSTEATEALAMTTQALLRAHGSLNSDGSDPVSARMTACSQRHFPTKLIDAHQRRVAAGTLAPGTLAWMLGVDAEELAPEPPAPLSDAQLDALLA</sequence>
<dbReference type="EMBL" id="JAMFTQ010000022">
    <property type="protein sequence ID" value="MCP1388702.1"/>
    <property type="molecule type" value="Genomic_DNA"/>
</dbReference>
<comment type="similarity">
    <text evidence="1">Belongs to the short-chain fatty acyl-CoA assimilation regulator (ScfR) family.</text>
</comment>
<organism evidence="3 4">
    <name type="scientific">Corynebacterium stercoris</name>
    <dbReference type="NCBI Taxonomy" id="2943490"/>
    <lineage>
        <taxon>Bacteria</taxon>
        <taxon>Bacillati</taxon>
        <taxon>Actinomycetota</taxon>
        <taxon>Actinomycetes</taxon>
        <taxon>Mycobacteriales</taxon>
        <taxon>Corynebacteriaceae</taxon>
        <taxon>Corynebacterium</taxon>
    </lineage>
</organism>
<name>A0ABT1G4G8_9CORY</name>
<dbReference type="SMART" id="SM00530">
    <property type="entry name" value="HTH_XRE"/>
    <property type="match status" value="1"/>
</dbReference>
<dbReference type="InterPro" id="IPR010359">
    <property type="entry name" value="IrrE_HExxH"/>
</dbReference>
<dbReference type="Gene3D" id="1.10.260.40">
    <property type="entry name" value="lambda repressor-like DNA-binding domains"/>
    <property type="match status" value="1"/>
</dbReference>
<dbReference type="RefSeq" id="WP_253579555.1">
    <property type="nucleotide sequence ID" value="NZ_JAMFTQ010000022.1"/>
</dbReference>
<evidence type="ECO:0000259" key="2">
    <source>
        <dbReference type="PROSITE" id="PS50943"/>
    </source>
</evidence>
<keyword evidence="4" id="KW-1185">Reference proteome</keyword>
<dbReference type="Proteomes" id="UP001204000">
    <property type="component" value="Unassembled WGS sequence"/>
</dbReference>
<dbReference type="Gene3D" id="1.10.10.2910">
    <property type="match status" value="1"/>
</dbReference>
<dbReference type="InterPro" id="IPR010982">
    <property type="entry name" value="Lambda_DNA-bd_dom_sf"/>
</dbReference>
<evidence type="ECO:0000313" key="4">
    <source>
        <dbReference type="Proteomes" id="UP001204000"/>
    </source>
</evidence>
<gene>
    <name evidence="3" type="ORF">M5J20_11000</name>
</gene>
<dbReference type="PANTHER" id="PTHR43236">
    <property type="entry name" value="ANTITOXIN HIGA1"/>
    <property type="match status" value="1"/>
</dbReference>
<dbReference type="PANTHER" id="PTHR43236:SF1">
    <property type="entry name" value="BLL7220 PROTEIN"/>
    <property type="match status" value="1"/>
</dbReference>
<evidence type="ECO:0000256" key="1">
    <source>
        <dbReference type="ARBA" id="ARBA00007227"/>
    </source>
</evidence>
<dbReference type="InterPro" id="IPR001387">
    <property type="entry name" value="Cro/C1-type_HTH"/>
</dbReference>
<proteinExistence type="inferred from homology"/>
<protein>
    <submittedName>
        <fullName evidence="3">XRE family transcriptional regulator</fullName>
    </submittedName>
</protein>
<evidence type="ECO:0000313" key="3">
    <source>
        <dbReference type="EMBL" id="MCP1388702.1"/>
    </source>
</evidence>
<dbReference type="SUPFAM" id="SSF47413">
    <property type="entry name" value="lambda repressor-like DNA-binding domains"/>
    <property type="match status" value="1"/>
</dbReference>
<dbReference type="Pfam" id="PF06114">
    <property type="entry name" value="Peptidase_M78"/>
    <property type="match status" value="1"/>
</dbReference>
<reference evidence="3" key="1">
    <citation type="submission" date="2022-05" db="EMBL/GenBank/DDBJ databases">
        <title>Corynebacterium sp. TA-R-1 sp. nov., isolated from human feces.</title>
        <authorList>
            <person name="Shamsuzzaman M."/>
            <person name="Dahal R.H."/>
        </authorList>
    </citation>
    <scope>NUCLEOTIDE SEQUENCE</scope>
    <source>
        <strain evidence="3">TA-R-1</strain>
    </source>
</reference>